<dbReference type="InterPro" id="IPR043502">
    <property type="entry name" value="DNA/RNA_pol_sf"/>
</dbReference>
<dbReference type="InterPro" id="IPR043128">
    <property type="entry name" value="Rev_trsase/Diguanyl_cyclase"/>
</dbReference>
<dbReference type="EMBL" id="JACGWJ010000028">
    <property type="protein sequence ID" value="KAL0306823.1"/>
    <property type="molecule type" value="Genomic_DNA"/>
</dbReference>
<reference evidence="1" key="1">
    <citation type="submission" date="2020-06" db="EMBL/GenBank/DDBJ databases">
        <authorList>
            <person name="Li T."/>
            <person name="Hu X."/>
            <person name="Zhang T."/>
            <person name="Song X."/>
            <person name="Zhang H."/>
            <person name="Dai N."/>
            <person name="Sheng W."/>
            <person name="Hou X."/>
            <person name="Wei L."/>
        </authorList>
    </citation>
    <scope>NUCLEOTIDE SEQUENCE</scope>
    <source>
        <strain evidence="1">G02</strain>
        <tissue evidence="1">Leaf</tissue>
    </source>
</reference>
<dbReference type="SUPFAM" id="SSF56672">
    <property type="entry name" value="DNA/RNA polymerases"/>
    <property type="match status" value="1"/>
</dbReference>
<proteinExistence type="predicted"/>
<dbReference type="Gene3D" id="3.30.70.270">
    <property type="match status" value="1"/>
</dbReference>
<protein>
    <recommendedName>
        <fullName evidence="2">Reverse transcriptase domain-containing protein</fullName>
    </recommendedName>
</protein>
<accession>A0AAW2KK22</accession>
<comment type="caution">
    <text evidence="1">The sequence shown here is derived from an EMBL/GenBank/DDBJ whole genome shotgun (WGS) entry which is preliminary data.</text>
</comment>
<organism evidence="1">
    <name type="scientific">Sesamum radiatum</name>
    <name type="common">Black benniseed</name>
    <dbReference type="NCBI Taxonomy" id="300843"/>
    <lineage>
        <taxon>Eukaryota</taxon>
        <taxon>Viridiplantae</taxon>
        <taxon>Streptophyta</taxon>
        <taxon>Embryophyta</taxon>
        <taxon>Tracheophyta</taxon>
        <taxon>Spermatophyta</taxon>
        <taxon>Magnoliopsida</taxon>
        <taxon>eudicotyledons</taxon>
        <taxon>Gunneridae</taxon>
        <taxon>Pentapetalae</taxon>
        <taxon>asterids</taxon>
        <taxon>lamiids</taxon>
        <taxon>Lamiales</taxon>
        <taxon>Pedaliaceae</taxon>
        <taxon>Sesamum</taxon>
    </lineage>
</organism>
<evidence type="ECO:0008006" key="2">
    <source>
        <dbReference type="Google" id="ProtNLM"/>
    </source>
</evidence>
<gene>
    <name evidence="1" type="ORF">Sradi_6099600</name>
</gene>
<sequence length="140" mass="16590">MVSRPHVLRTTRMQHEVYIDDMLVINQQANRHIPDLAETFGILRKYHMKQYPYKCAFGVKSDHFLGFIVTTKGIDVNAQQDMNHPRYVRYLNQVQREIRHIATLRRSISRVVHCSLPFFKILRKPRILLGMRPTNKTSMT</sequence>
<name>A0AAW2KK22_SESRA</name>
<evidence type="ECO:0000313" key="1">
    <source>
        <dbReference type="EMBL" id="KAL0306823.1"/>
    </source>
</evidence>
<dbReference type="AlphaFoldDB" id="A0AAW2KK22"/>
<reference evidence="1" key="2">
    <citation type="journal article" date="2024" name="Plant">
        <title>Genomic evolution and insights into agronomic trait innovations of Sesamum species.</title>
        <authorList>
            <person name="Miao H."/>
            <person name="Wang L."/>
            <person name="Qu L."/>
            <person name="Liu H."/>
            <person name="Sun Y."/>
            <person name="Le M."/>
            <person name="Wang Q."/>
            <person name="Wei S."/>
            <person name="Zheng Y."/>
            <person name="Lin W."/>
            <person name="Duan Y."/>
            <person name="Cao H."/>
            <person name="Xiong S."/>
            <person name="Wang X."/>
            <person name="Wei L."/>
            <person name="Li C."/>
            <person name="Ma Q."/>
            <person name="Ju M."/>
            <person name="Zhao R."/>
            <person name="Li G."/>
            <person name="Mu C."/>
            <person name="Tian Q."/>
            <person name="Mei H."/>
            <person name="Zhang T."/>
            <person name="Gao T."/>
            <person name="Zhang H."/>
        </authorList>
    </citation>
    <scope>NUCLEOTIDE SEQUENCE</scope>
    <source>
        <strain evidence="1">G02</strain>
    </source>
</reference>